<organism evidence="2 3">
    <name type="scientific">Martelella endophytica</name>
    <dbReference type="NCBI Taxonomy" id="1486262"/>
    <lineage>
        <taxon>Bacteria</taxon>
        <taxon>Pseudomonadati</taxon>
        <taxon>Pseudomonadota</taxon>
        <taxon>Alphaproteobacteria</taxon>
        <taxon>Hyphomicrobiales</taxon>
        <taxon>Aurantimonadaceae</taxon>
        <taxon>Martelella</taxon>
    </lineage>
</organism>
<accession>A0A0D5LVJ2</accession>
<dbReference type="RefSeq" id="WP_045683724.1">
    <property type="nucleotide sequence ID" value="NZ_CP010803.1"/>
</dbReference>
<dbReference type="OrthoDB" id="7916600at2"/>
<protein>
    <submittedName>
        <fullName evidence="2">Uncharacterized protein</fullName>
    </submittedName>
</protein>
<feature type="transmembrane region" description="Helical" evidence="1">
    <location>
        <begin position="42"/>
        <end position="75"/>
    </location>
</feature>
<keyword evidence="3" id="KW-1185">Reference proteome</keyword>
<dbReference type="Proteomes" id="UP000032611">
    <property type="component" value="Chromosome"/>
</dbReference>
<dbReference type="EMBL" id="CP010803">
    <property type="protein sequence ID" value="AJY47378.1"/>
    <property type="molecule type" value="Genomic_DNA"/>
</dbReference>
<keyword evidence="1" id="KW-1133">Transmembrane helix</keyword>
<name>A0A0D5LVJ2_MAREN</name>
<reference evidence="2 3" key="1">
    <citation type="journal article" date="2015" name="Genome Announc.">
        <title>Complete genome sequence of Martelella endophytica YC6887, which has antifungal activity associated with a halophyte.</title>
        <authorList>
            <person name="Khan A."/>
            <person name="Khan H."/>
            <person name="Chung E.J."/>
            <person name="Hossain M.T."/>
            <person name="Chung Y.R."/>
        </authorList>
    </citation>
    <scope>NUCLEOTIDE SEQUENCE [LARGE SCALE GENOMIC DNA]</scope>
    <source>
        <strain evidence="2">YC6887</strain>
    </source>
</reference>
<dbReference type="HOGENOM" id="CLU_2118082_0_0_5"/>
<evidence type="ECO:0000256" key="1">
    <source>
        <dbReference type="SAM" id="Phobius"/>
    </source>
</evidence>
<keyword evidence="1" id="KW-0812">Transmembrane</keyword>
<gene>
    <name evidence="2" type="ORF">TM49_19670</name>
</gene>
<evidence type="ECO:0000313" key="3">
    <source>
        <dbReference type="Proteomes" id="UP000032611"/>
    </source>
</evidence>
<dbReference type="STRING" id="1486262.TM49_19670"/>
<dbReference type="PATRIC" id="fig|1486262.3.peg.4069"/>
<evidence type="ECO:0000313" key="2">
    <source>
        <dbReference type="EMBL" id="AJY47378.1"/>
    </source>
</evidence>
<dbReference type="KEGG" id="mey:TM49_19670"/>
<feature type="transmembrane region" description="Helical" evidence="1">
    <location>
        <begin position="12"/>
        <end position="30"/>
    </location>
</feature>
<dbReference type="AlphaFoldDB" id="A0A0D5LVJ2"/>
<keyword evidence="1" id="KW-0472">Membrane</keyword>
<proteinExistence type="predicted"/>
<sequence length="114" mass="12580">MASPYTHRIIRDRVSAAVSIIFGVYMGYLAHGDGVALGPSIFFGLIAFVILAVVLMVLRSFVYAVLIAALLVWLAARMGFGWADQLIAYIEQLCRLGYSESLKLFMSTDRNLTT</sequence>